<name>A0A5N6PM56_9ASTR</name>
<feature type="region of interest" description="Disordered" evidence="1">
    <location>
        <begin position="19"/>
        <end position="67"/>
    </location>
</feature>
<reference evidence="2 3" key="1">
    <citation type="submission" date="2019-05" db="EMBL/GenBank/DDBJ databases">
        <title>Mikania micrantha, genome provides insights into the molecular mechanism of rapid growth.</title>
        <authorList>
            <person name="Liu B."/>
        </authorList>
    </citation>
    <scope>NUCLEOTIDE SEQUENCE [LARGE SCALE GENOMIC DNA]</scope>
    <source>
        <strain evidence="2">NLD-2019</strain>
        <tissue evidence="2">Leaf</tissue>
    </source>
</reference>
<accession>A0A5N6PM56</accession>
<keyword evidence="3" id="KW-1185">Reference proteome</keyword>
<protein>
    <submittedName>
        <fullName evidence="2">Uncharacterized protein</fullName>
    </submittedName>
</protein>
<evidence type="ECO:0000256" key="1">
    <source>
        <dbReference type="SAM" id="MobiDB-lite"/>
    </source>
</evidence>
<dbReference type="Proteomes" id="UP000326396">
    <property type="component" value="Linkage Group LG11"/>
</dbReference>
<sequence>MNPDKTPYEVFEESKSGYINDCVSRPQKQGDGEAQNFRSLKSRERERRAPLRRSRSPEAREGRRAEASGRLVAGVALDREALTEAELGGGF</sequence>
<organism evidence="2 3">
    <name type="scientific">Mikania micrantha</name>
    <name type="common">bitter vine</name>
    <dbReference type="NCBI Taxonomy" id="192012"/>
    <lineage>
        <taxon>Eukaryota</taxon>
        <taxon>Viridiplantae</taxon>
        <taxon>Streptophyta</taxon>
        <taxon>Embryophyta</taxon>
        <taxon>Tracheophyta</taxon>
        <taxon>Spermatophyta</taxon>
        <taxon>Magnoliopsida</taxon>
        <taxon>eudicotyledons</taxon>
        <taxon>Gunneridae</taxon>
        <taxon>Pentapetalae</taxon>
        <taxon>asterids</taxon>
        <taxon>campanulids</taxon>
        <taxon>Asterales</taxon>
        <taxon>Asteraceae</taxon>
        <taxon>Asteroideae</taxon>
        <taxon>Heliantheae alliance</taxon>
        <taxon>Eupatorieae</taxon>
        <taxon>Mikania</taxon>
    </lineage>
</organism>
<gene>
    <name evidence="2" type="ORF">E3N88_05870</name>
</gene>
<feature type="compositionally biased region" description="Basic and acidic residues" evidence="1">
    <location>
        <begin position="41"/>
        <end position="67"/>
    </location>
</feature>
<dbReference type="EMBL" id="SZYD01000003">
    <property type="protein sequence ID" value="KAD6794974.1"/>
    <property type="molecule type" value="Genomic_DNA"/>
</dbReference>
<comment type="caution">
    <text evidence="2">The sequence shown here is derived from an EMBL/GenBank/DDBJ whole genome shotgun (WGS) entry which is preliminary data.</text>
</comment>
<dbReference type="AlphaFoldDB" id="A0A5N6PM56"/>
<proteinExistence type="predicted"/>
<evidence type="ECO:0000313" key="2">
    <source>
        <dbReference type="EMBL" id="KAD6794974.1"/>
    </source>
</evidence>
<evidence type="ECO:0000313" key="3">
    <source>
        <dbReference type="Proteomes" id="UP000326396"/>
    </source>
</evidence>